<keyword evidence="1" id="KW-1133">Transmembrane helix</keyword>
<evidence type="ECO:0000256" key="1">
    <source>
        <dbReference type="SAM" id="Phobius"/>
    </source>
</evidence>
<dbReference type="AlphaFoldDB" id="A0A4Y7L2D1"/>
<keyword evidence="3" id="KW-1185">Reference proteome</keyword>
<evidence type="ECO:0000313" key="3">
    <source>
        <dbReference type="Proteomes" id="UP000316621"/>
    </source>
</evidence>
<feature type="transmembrane region" description="Helical" evidence="1">
    <location>
        <begin position="12"/>
        <end position="31"/>
    </location>
</feature>
<accession>A0A4Y7L2D1</accession>
<keyword evidence="1" id="KW-0472">Membrane</keyword>
<dbReference type="EMBL" id="CM010723">
    <property type="protein sequence ID" value="RZC78389.1"/>
    <property type="molecule type" value="Genomic_DNA"/>
</dbReference>
<evidence type="ECO:0000313" key="2">
    <source>
        <dbReference type="EMBL" id="RZC78389.1"/>
    </source>
</evidence>
<organism evidence="2 3">
    <name type="scientific">Papaver somniferum</name>
    <name type="common">Opium poppy</name>
    <dbReference type="NCBI Taxonomy" id="3469"/>
    <lineage>
        <taxon>Eukaryota</taxon>
        <taxon>Viridiplantae</taxon>
        <taxon>Streptophyta</taxon>
        <taxon>Embryophyta</taxon>
        <taxon>Tracheophyta</taxon>
        <taxon>Spermatophyta</taxon>
        <taxon>Magnoliopsida</taxon>
        <taxon>Ranunculales</taxon>
        <taxon>Papaveraceae</taxon>
        <taxon>Papaveroideae</taxon>
        <taxon>Papaver</taxon>
    </lineage>
</organism>
<keyword evidence="1" id="KW-0812">Transmembrane</keyword>
<gene>
    <name evidence="2" type="ORF">C5167_002611</name>
</gene>
<sequence length="67" mass="7618">MTKRLADREDKELNIAVSLVCVVCFGIPNQFTVSLNGWILLGKRSLPNSNSQSREFDYKAFILLSNR</sequence>
<reference evidence="2 3" key="1">
    <citation type="journal article" date="2018" name="Science">
        <title>The opium poppy genome and morphinan production.</title>
        <authorList>
            <person name="Guo L."/>
            <person name="Winzer T."/>
            <person name="Yang X."/>
            <person name="Li Y."/>
            <person name="Ning Z."/>
            <person name="He Z."/>
            <person name="Teodor R."/>
            <person name="Lu Y."/>
            <person name="Bowser T.A."/>
            <person name="Graham I.A."/>
            <person name="Ye K."/>
        </authorList>
    </citation>
    <scope>NUCLEOTIDE SEQUENCE [LARGE SCALE GENOMIC DNA]</scope>
    <source>
        <strain evidence="3">cv. HN1</strain>
        <tissue evidence="2">Leaves</tissue>
    </source>
</reference>
<dbReference type="Gramene" id="RZC78389">
    <property type="protein sequence ID" value="RZC78389"/>
    <property type="gene ID" value="C5167_002611"/>
</dbReference>
<protein>
    <submittedName>
        <fullName evidence="2">Uncharacterized protein</fullName>
    </submittedName>
</protein>
<proteinExistence type="predicted"/>
<name>A0A4Y7L2D1_PAPSO</name>
<dbReference type="Proteomes" id="UP000316621">
    <property type="component" value="Chromosome 9"/>
</dbReference>